<name>A0A8B9Q040_APTOW</name>
<keyword evidence="10" id="KW-1185">Reference proteome</keyword>
<accession>A0A8B9Q040</accession>
<dbReference type="Proteomes" id="UP000694424">
    <property type="component" value="Unplaced"/>
</dbReference>
<organism evidence="9 10">
    <name type="scientific">Apteryx owenii</name>
    <name type="common">Little spotted kiwi</name>
    <dbReference type="NCBI Taxonomy" id="8824"/>
    <lineage>
        <taxon>Eukaryota</taxon>
        <taxon>Metazoa</taxon>
        <taxon>Chordata</taxon>
        <taxon>Craniata</taxon>
        <taxon>Vertebrata</taxon>
        <taxon>Euteleostomi</taxon>
        <taxon>Archelosauria</taxon>
        <taxon>Archosauria</taxon>
        <taxon>Dinosauria</taxon>
        <taxon>Saurischia</taxon>
        <taxon>Theropoda</taxon>
        <taxon>Coelurosauria</taxon>
        <taxon>Aves</taxon>
        <taxon>Palaeognathae</taxon>
        <taxon>Apterygiformes</taxon>
        <taxon>Apterygidae</taxon>
        <taxon>Apteryx</taxon>
    </lineage>
</organism>
<evidence type="ECO:0000313" key="10">
    <source>
        <dbReference type="Proteomes" id="UP000694424"/>
    </source>
</evidence>
<evidence type="ECO:0000313" key="9">
    <source>
        <dbReference type="Ensembl" id="ENSAOWP00000014432.1"/>
    </source>
</evidence>
<keyword evidence="5 7" id="KW-0406">Ion transport</keyword>
<comment type="subcellular location">
    <subcellularLocation>
        <location evidence="1">Membrane</location>
        <topology evidence="1">Single-pass membrane protein</topology>
    </subcellularLocation>
</comment>
<dbReference type="Gene3D" id="1.20.5.780">
    <property type="entry name" value="Single helix bin"/>
    <property type="match status" value="1"/>
</dbReference>
<evidence type="ECO:0000256" key="1">
    <source>
        <dbReference type="ARBA" id="ARBA00004167"/>
    </source>
</evidence>
<feature type="transmembrane region" description="Helical" evidence="7">
    <location>
        <begin position="20"/>
        <end position="40"/>
    </location>
</feature>
<reference evidence="9" key="2">
    <citation type="submission" date="2025-09" db="UniProtKB">
        <authorList>
            <consortium name="Ensembl"/>
        </authorList>
    </citation>
    <scope>IDENTIFICATION</scope>
</reference>
<evidence type="ECO:0000256" key="6">
    <source>
        <dbReference type="ARBA" id="ARBA00023136"/>
    </source>
</evidence>
<evidence type="ECO:0000256" key="3">
    <source>
        <dbReference type="ARBA" id="ARBA00022448"/>
    </source>
</evidence>
<dbReference type="InterPro" id="IPR000272">
    <property type="entry name" value="Ion-transport_regulator_FXYD"/>
</dbReference>
<protein>
    <recommendedName>
        <fullName evidence="7">FXYD domain-containing ion transport regulator</fullName>
    </recommendedName>
</protein>
<evidence type="ECO:0000256" key="5">
    <source>
        <dbReference type="ARBA" id="ARBA00023065"/>
    </source>
</evidence>
<keyword evidence="6 7" id="KW-0472">Membrane</keyword>
<evidence type="ECO:0000256" key="7">
    <source>
        <dbReference type="RuleBase" id="RU364131"/>
    </source>
</evidence>
<dbReference type="AlphaFoldDB" id="A0A8B9Q040"/>
<dbReference type="GO" id="GO:0099106">
    <property type="term" value="F:ion channel regulator activity"/>
    <property type="evidence" value="ECO:0007669"/>
    <property type="project" value="InterPro"/>
</dbReference>
<dbReference type="GO" id="GO:0006811">
    <property type="term" value="P:monoatomic ion transport"/>
    <property type="evidence" value="ECO:0007669"/>
    <property type="project" value="UniProtKB-KW"/>
</dbReference>
<proteinExistence type="inferred from homology"/>
<dbReference type="Ensembl" id="ENSAOWT00000016374.1">
    <property type="protein sequence ID" value="ENSAOWP00000014432.1"/>
    <property type="gene ID" value="ENSAOWG00000009843.1"/>
</dbReference>
<evidence type="ECO:0000256" key="8">
    <source>
        <dbReference type="SAM" id="MobiDB-lite"/>
    </source>
</evidence>
<dbReference type="GO" id="GO:0016020">
    <property type="term" value="C:membrane"/>
    <property type="evidence" value="ECO:0007669"/>
    <property type="project" value="UniProtKB-SubCell"/>
</dbReference>
<feature type="region of interest" description="Disordered" evidence="8">
    <location>
        <begin position="61"/>
        <end position="120"/>
    </location>
</feature>
<comment type="similarity">
    <text evidence="2 7">Belongs to the FXYD family.</text>
</comment>
<keyword evidence="7" id="KW-1133">Transmembrane helix</keyword>
<keyword evidence="3 7" id="KW-0813">Transport</keyword>
<evidence type="ECO:0000256" key="2">
    <source>
        <dbReference type="ARBA" id="ARBA00005948"/>
    </source>
</evidence>
<keyword evidence="4 7" id="KW-0812">Transmembrane</keyword>
<reference evidence="9" key="1">
    <citation type="submission" date="2025-08" db="UniProtKB">
        <authorList>
            <consortium name="Ensembl"/>
        </authorList>
    </citation>
    <scope>IDENTIFICATION</scope>
</reference>
<evidence type="ECO:0000256" key="4">
    <source>
        <dbReference type="ARBA" id="ARBA00022692"/>
    </source>
</evidence>
<sequence>MAAQSAGGCGSPRGRDYDTIRNGGLIFAVVAFVIGLLVILSKWPGRAGRSPQLFASLHVAPSPGSPAARFRPGAGMSTGPSRSRLEAPAQAGSQHGAVGKETTSIFSVSLPASRPQGEGH</sequence>
<dbReference type="GO" id="GO:0043269">
    <property type="term" value="P:regulation of monoatomic ion transport"/>
    <property type="evidence" value="ECO:0007669"/>
    <property type="project" value="InterPro"/>
</dbReference>
<dbReference type="Pfam" id="PF02038">
    <property type="entry name" value="ATP1G1_PLM_MAT8"/>
    <property type="match status" value="1"/>
</dbReference>